<dbReference type="InterPro" id="IPR011051">
    <property type="entry name" value="RmlC_Cupin_sf"/>
</dbReference>
<feature type="signal peptide" evidence="1">
    <location>
        <begin position="1"/>
        <end position="27"/>
    </location>
</feature>
<dbReference type="InterPro" id="IPR014710">
    <property type="entry name" value="RmlC-like_jellyroll"/>
</dbReference>
<keyword evidence="1" id="KW-0732">Signal</keyword>
<proteinExistence type="predicted"/>
<organism evidence="2 3">
    <name type="scientific">Amycolatopsis lurida NRRL 2430</name>
    <dbReference type="NCBI Taxonomy" id="1460371"/>
    <lineage>
        <taxon>Bacteria</taxon>
        <taxon>Bacillati</taxon>
        <taxon>Actinomycetota</taxon>
        <taxon>Actinomycetes</taxon>
        <taxon>Pseudonocardiales</taxon>
        <taxon>Pseudonocardiaceae</taxon>
        <taxon>Amycolatopsis</taxon>
    </lineage>
</organism>
<feature type="chain" id="PRO_5015103152" evidence="1">
    <location>
        <begin position="28"/>
        <end position="144"/>
    </location>
</feature>
<dbReference type="SUPFAM" id="SSF51182">
    <property type="entry name" value="RmlC-like cupins"/>
    <property type="match status" value="1"/>
</dbReference>
<reference evidence="2 3" key="1">
    <citation type="journal article" date="2014" name="Genome Announc.">
        <title>Draft Genome Sequence of Amycolatopsis lurida NRRL 2430, Producer of the Glycopeptide Family Antibiotic Ristocetin.</title>
        <authorList>
            <person name="Kwun M.J."/>
            <person name="Hong H.J."/>
        </authorList>
    </citation>
    <scope>NUCLEOTIDE SEQUENCE [LARGE SCALE GENOMIC DNA]</scope>
    <source>
        <strain evidence="2 3">NRRL 2430</strain>
    </source>
</reference>
<dbReference type="EMBL" id="JFBM01000027">
    <property type="protein sequence ID" value="KFU78076.1"/>
    <property type="molecule type" value="Genomic_DNA"/>
</dbReference>
<gene>
    <name evidence="2" type="ORF">BB31_27190</name>
</gene>
<evidence type="ECO:0000313" key="2">
    <source>
        <dbReference type="EMBL" id="KFU78076.1"/>
    </source>
</evidence>
<protein>
    <submittedName>
        <fullName evidence="2">Cupin</fullName>
    </submittedName>
</protein>
<comment type="caution">
    <text evidence="2">The sequence shown here is derived from an EMBL/GenBank/DDBJ whole genome shotgun (WGS) entry which is preliminary data.</text>
</comment>
<dbReference type="Proteomes" id="UP000256220">
    <property type="component" value="Unassembled WGS sequence"/>
</dbReference>
<dbReference type="AlphaFoldDB" id="A0A2P2FMY1"/>
<sequence>MHKASRFALALALTGLSVGLVPATANATPGRGVSAVTLFDHVVGDTQYVLKEITLAPGGSTGWHFHPGPVSGVVERGVLSHHDATCASDGVYRAGQAITEESGPGYVHIGRNLGTGPVVLEVLYRVPVGQALAVDVPDPGCSFD</sequence>
<name>A0A2P2FMY1_AMYLU</name>
<evidence type="ECO:0000313" key="3">
    <source>
        <dbReference type="Proteomes" id="UP000256220"/>
    </source>
</evidence>
<evidence type="ECO:0000256" key="1">
    <source>
        <dbReference type="SAM" id="SignalP"/>
    </source>
</evidence>
<accession>A0A2P2FMY1</accession>
<dbReference type="RefSeq" id="WP_034316471.1">
    <property type="nucleotide sequence ID" value="NZ_JFBM01000027.1"/>
</dbReference>
<keyword evidence="3" id="KW-1185">Reference proteome</keyword>
<dbReference type="Gene3D" id="2.60.120.10">
    <property type="entry name" value="Jelly Rolls"/>
    <property type="match status" value="1"/>
</dbReference>